<dbReference type="PROSITE" id="PS50097">
    <property type="entry name" value="BTB"/>
    <property type="match status" value="1"/>
</dbReference>
<feature type="compositionally biased region" description="Low complexity" evidence="5">
    <location>
        <begin position="243"/>
        <end position="262"/>
    </location>
</feature>
<dbReference type="GO" id="GO:0003006">
    <property type="term" value="P:developmental process involved in reproduction"/>
    <property type="evidence" value="ECO:0007669"/>
    <property type="project" value="UniProtKB-ARBA"/>
</dbReference>
<evidence type="ECO:0000256" key="4">
    <source>
        <dbReference type="ARBA" id="ARBA00023242"/>
    </source>
</evidence>
<dbReference type="Gene3D" id="3.30.710.10">
    <property type="entry name" value="Potassium Channel Kv1.1, Chain A"/>
    <property type="match status" value="1"/>
</dbReference>
<feature type="compositionally biased region" description="Low complexity" evidence="5">
    <location>
        <begin position="404"/>
        <end position="424"/>
    </location>
</feature>
<keyword evidence="3" id="KW-0862">Zinc</keyword>
<dbReference type="PANTHER" id="PTHR23110">
    <property type="entry name" value="BTB DOMAIN TRANSCRIPTION FACTOR"/>
    <property type="match status" value="1"/>
</dbReference>
<feature type="compositionally biased region" description="Low complexity" evidence="5">
    <location>
        <begin position="597"/>
        <end position="612"/>
    </location>
</feature>
<dbReference type="SUPFAM" id="SSF57667">
    <property type="entry name" value="beta-beta-alpha zinc fingers"/>
    <property type="match status" value="1"/>
</dbReference>
<keyword evidence="4" id="KW-0539">Nucleus</keyword>
<dbReference type="InterPro" id="IPR051095">
    <property type="entry name" value="Dros_DevTransReg"/>
</dbReference>
<dbReference type="Pfam" id="PF00651">
    <property type="entry name" value="BTB"/>
    <property type="match status" value="1"/>
</dbReference>
<accession>A0A7R8W7P8</accession>
<gene>
    <name evidence="6" type="ORF">CTOB1V02_LOCUS4406</name>
</gene>
<dbReference type="SMART" id="SM00355">
    <property type="entry name" value="ZnF_C2H2"/>
    <property type="match status" value="2"/>
</dbReference>
<dbReference type="SUPFAM" id="SSF54695">
    <property type="entry name" value="POZ domain"/>
    <property type="match status" value="1"/>
</dbReference>
<evidence type="ECO:0000256" key="2">
    <source>
        <dbReference type="ARBA" id="ARBA00022771"/>
    </source>
</evidence>
<keyword evidence="2" id="KW-0863">Zinc-finger</keyword>
<feature type="compositionally biased region" description="Low complexity" evidence="5">
    <location>
        <begin position="302"/>
        <end position="314"/>
    </location>
</feature>
<dbReference type="GO" id="GO:0005634">
    <property type="term" value="C:nucleus"/>
    <property type="evidence" value="ECO:0007669"/>
    <property type="project" value="UniProtKB-ARBA"/>
</dbReference>
<dbReference type="Pfam" id="PF00096">
    <property type="entry name" value="zf-C2H2"/>
    <property type="match status" value="1"/>
</dbReference>
<dbReference type="FunFam" id="3.30.160.60:FF:000446">
    <property type="entry name" value="Zinc finger protein"/>
    <property type="match status" value="1"/>
</dbReference>
<proteinExistence type="predicted"/>
<dbReference type="PROSITE" id="PS50966">
    <property type="entry name" value="ZF_SWIM"/>
    <property type="match status" value="1"/>
</dbReference>
<dbReference type="PROSITE" id="PS00028">
    <property type="entry name" value="ZINC_FINGER_C2H2_1"/>
    <property type="match status" value="2"/>
</dbReference>
<dbReference type="CDD" id="cd18315">
    <property type="entry name" value="BTB_POZ_BAB-like"/>
    <property type="match status" value="1"/>
</dbReference>
<evidence type="ECO:0000256" key="5">
    <source>
        <dbReference type="SAM" id="MobiDB-lite"/>
    </source>
</evidence>
<name>A0A7R8W7P8_9CRUS</name>
<organism evidence="6">
    <name type="scientific">Cyprideis torosa</name>
    <dbReference type="NCBI Taxonomy" id="163714"/>
    <lineage>
        <taxon>Eukaryota</taxon>
        <taxon>Metazoa</taxon>
        <taxon>Ecdysozoa</taxon>
        <taxon>Arthropoda</taxon>
        <taxon>Crustacea</taxon>
        <taxon>Oligostraca</taxon>
        <taxon>Ostracoda</taxon>
        <taxon>Podocopa</taxon>
        <taxon>Podocopida</taxon>
        <taxon>Cytherocopina</taxon>
        <taxon>Cytheroidea</taxon>
        <taxon>Cytherideidae</taxon>
        <taxon>Cyprideis</taxon>
    </lineage>
</organism>
<dbReference type="GO" id="GO:0006357">
    <property type="term" value="P:regulation of transcription by RNA polymerase II"/>
    <property type="evidence" value="ECO:0007669"/>
    <property type="project" value="TreeGrafter"/>
</dbReference>
<dbReference type="PROSITE" id="PS50157">
    <property type="entry name" value="ZINC_FINGER_C2H2_2"/>
    <property type="match status" value="2"/>
</dbReference>
<dbReference type="InterPro" id="IPR013087">
    <property type="entry name" value="Znf_C2H2_type"/>
</dbReference>
<feature type="region of interest" description="Disordered" evidence="5">
    <location>
        <begin position="567"/>
        <end position="750"/>
    </location>
</feature>
<feature type="compositionally biased region" description="Pro residues" evidence="5">
    <location>
        <begin position="644"/>
        <end position="662"/>
    </location>
</feature>
<dbReference type="OrthoDB" id="8953196at2759"/>
<dbReference type="InterPro" id="IPR000210">
    <property type="entry name" value="BTB/POZ_dom"/>
</dbReference>
<dbReference type="GO" id="GO:0048666">
    <property type="term" value="P:neuron development"/>
    <property type="evidence" value="ECO:0007669"/>
    <property type="project" value="UniProtKB-ARBA"/>
</dbReference>
<feature type="compositionally biased region" description="Gly residues" evidence="5">
    <location>
        <begin position="572"/>
        <end position="581"/>
    </location>
</feature>
<reference evidence="6" key="1">
    <citation type="submission" date="2020-11" db="EMBL/GenBank/DDBJ databases">
        <authorList>
            <person name="Tran Van P."/>
        </authorList>
    </citation>
    <scope>NUCLEOTIDE SEQUENCE</scope>
</reference>
<dbReference type="EMBL" id="OB660842">
    <property type="protein sequence ID" value="CAD7226488.1"/>
    <property type="molecule type" value="Genomic_DNA"/>
</dbReference>
<keyword evidence="1" id="KW-0479">Metal-binding</keyword>
<evidence type="ECO:0000256" key="1">
    <source>
        <dbReference type="ARBA" id="ARBA00022723"/>
    </source>
</evidence>
<feature type="compositionally biased region" description="Low complexity" evidence="5">
    <location>
        <begin position="447"/>
        <end position="469"/>
    </location>
</feature>
<feature type="compositionally biased region" description="Low complexity" evidence="5">
    <location>
        <begin position="371"/>
        <end position="381"/>
    </location>
</feature>
<feature type="compositionally biased region" description="Low complexity" evidence="5">
    <location>
        <begin position="739"/>
        <end position="750"/>
    </location>
</feature>
<evidence type="ECO:0000256" key="3">
    <source>
        <dbReference type="ARBA" id="ARBA00022833"/>
    </source>
</evidence>
<dbReference type="InterPro" id="IPR036236">
    <property type="entry name" value="Znf_C2H2_sf"/>
</dbReference>
<dbReference type="PANTHER" id="PTHR23110:SF109">
    <property type="entry name" value="FI07618P-RELATED"/>
    <property type="match status" value="1"/>
</dbReference>
<dbReference type="SMART" id="SM00225">
    <property type="entry name" value="BTB"/>
    <property type="match status" value="1"/>
</dbReference>
<feature type="region of interest" description="Disordered" evidence="5">
    <location>
        <begin position="212"/>
        <end position="469"/>
    </location>
</feature>
<dbReference type="AlphaFoldDB" id="A0A7R8W7P8"/>
<protein>
    <submittedName>
        <fullName evidence="6">Uncharacterized protein</fullName>
    </submittedName>
</protein>
<dbReference type="GO" id="GO:0008270">
    <property type="term" value="F:zinc ion binding"/>
    <property type="evidence" value="ECO:0007669"/>
    <property type="project" value="UniProtKB-KW"/>
</dbReference>
<dbReference type="InterPro" id="IPR011333">
    <property type="entry name" value="SKP1/BTB/POZ_sf"/>
</dbReference>
<feature type="compositionally biased region" description="Low complexity" evidence="5">
    <location>
        <begin position="156"/>
        <end position="167"/>
    </location>
</feature>
<evidence type="ECO:0000313" key="6">
    <source>
        <dbReference type="EMBL" id="CAD7226488.1"/>
    </source>
</evidence>
<dbReference type="InterPro" id="IPR007527">
    <property type="entry name" value="Znf_SWIM"/>
</dbReference>
<dbReference type="GO" id="GO:0048513">
    <property type="term" value="P:animal organ development"/>
    <property type="evidence" value="ECO:0007669"/>
    <property type="project" value="UniProtKB-ARBA"/>
</dbReference>
<sequence>MTMRSASEKYLLKWKNHQNSFLEVLDQLLTRELLIDVTLACDGESYGAHKVVLCACSPFFQRVLSENPCKHPIIVLKDVKSSELRALIEFMYKGEICVSQADIGSLLKTAEGLQIRGLCETGAAAGASMGGPRGPEGTSSDTKFNPIAPHHPARMSFSTASPSSSASRPQPHPLKQHSPLGPAFPPQAPPFSSGYSPLDELQTIRQAPLKRTLLPPEMGGPGAPPAPPPSKRYAMTPPRLPIPSFEASAYSSPSPSSSSSISNGFVPPTAPSHHHPPVPPGIPLPSSQSERHRLSPMPPPESSGGSLVTTSSLPPRRRSPSPDRLRGQPGRISPLTTTAEGRGGPENLSVMAGSRIGGPPEGSSTTDRESSSSTTGEAAGSPRETDISQTQLLPPPRSPRDVDPSPMSLPHPSSWISSSSPSSSVKGEREPPYLAVPSSSTGLLDFPSRSPGGPGIPSSSTGHQGASSSGFQATYMEQLRVHFTQNFDMMYRLLRDRSKDVDGFHHCIFCGKQIRDASNFKKHLRTHTGEKPYPCTVCGRAFSRSENLKMHMRNRHPLAAQSIAQHSSTVPAGGGGGGASHPGGTSPPSGLRPLQDSPRSGHSPGSTSSGSGVIRKAEGPSGAGAGAQQAHGSPTEREERPATDPLPLPRSEPPSPHSPPISFPQGLLPFQQQFSSGNWPPFLGGAASGSGRSRSPPPPEETTPDQPTEGGDLPLSLTMVKTETPLPPVVPSSTGTKPGSVSSSEGGEVA</sequence>
<feature type="region of interest" description="Disordered" evidence="5">
    <location>
        <begin position="124"/>
        <end position="197"/>
    </location>
</feature>
<feature type="compositionally biased region" description="Low complexity" evidence="5">
    <location>
        <begin position="663"/>
        <end position="676"/>
    </location>
</feature>
<dbReference type="Gene3D" id="3.30.160.60">
    <property type="entry name" value="Classic Zinc Finger"/>
    <property type="match status" value="2"/>
</dbReference>